<keyword evidence="2" id="KW-0560">Oxidoreductase</keyword>
<dbReference type="SUPFAM" id="SSF51735">
    <property type="entry name" value="NAD(P)-binding Rossmann-fold domains"/>
    <property type="match status" value="1"/>
</dbReference>
<evidence type="ECO:0000256" key="1">
    <source>
        <dbReference type="ARBA" id="ARBA00006484"/>
    </source>
</evidence>
<evidence type="ECO:0000313" key="3">
    <source>
        <dbReference type="EMBL" id="AMO68085.1"/>
    </source>
</evidence>
<proteinExistence type="inferred from homology"/>
<name>A0A127M4A8_9GAMM</name>
<dbReference type="EMBL" id="CP014544">
    <property type="protein sequence ID" value="AMO68085.1"/>
    <property type="molecule type" value="Genomic_DNA"/>
</dbReference>
<dbReference type="Gene3D" id="3.40.50.720">
    <property type="entry name" value="NAD(P)-binding Rossmann-like Domain"/>
    <property type="match status" value="1"/>
</dbReference>
<evidence type="ECO:0000256" key="2">
    <source>
        <dbReference type="ARBA" id="ARBA00023002"/>
    </source>
</evidence>
<dbReference type="STRING" id="1470434.AZF00_07095"/>
<dbReference type="InterPro" id="IPR002347">
    <property type="entry name" value="SDR_fam"/>
</dbReference>
<gene>
    <name evidence="3" type="ORF">AZF00_07095</name>
</gene>
<dbReference type="FunFam" id="3.40.50.720:FF:000084">
    <property type="entry name" value="Short-chain dehydrogenase reductase"/>
    <property type="match status" value="1"/>
</dbReference>
<organism evidence="3 4">
    <name type="scientific">Zhongshania aliphaticivorans</name>
    <dbReference type="NCBI Taxonomy" id="1470434"/>
    <lineage>
        <taxon>Bacteria</taxon>
        <taxon>Pseudomonadati</taxon>
        <taxon>Pseudomonadota</taxon>
        <taxon>Gammaproteobacteria</taxon>
        <taxon>Cellvibrionales</taxon>
        <taxon>Spongiibacteraceae</taxon>
        <taxon>Zhongshania</taxon>
    </lineage>
</organism>
<dbReference type="PROSITE" id="PS00061">
    <property type="entry name" value="ADH_SHORT"/>
    <property type="match status" value="1"/>
</dbReference>
<protein>
    <submittedName>
        <fullName evidence="3">Short-chain dehydrogenase</fullName>
    </submittedName>
</protein>
<dbReference type="PANTHER" id="PTHR43180:SF66">
    <property type="entry name" value="SHORT-CHAIN DEHYDROGENASE_REDUCTASE FAMILY PROTEIN"/>
    <property type="match status" value="1"/>
</dbReference>
<dbReference type="InterPro" id="IPR036291">
    <property type="entry name" value="NAD(P)-bd_dom_sf"/>
</dbReference>
<dbReference type="Pfam" id="PF13561">
    <property type="entry name" value="adh_short_C2"/>
    <property type="match status" value="1"/>
</dbReference>
<dbReference type="NCBIfam" id="NF005559">
    <property type="entry name" value="PRK07231.1"/>
    <property type="match status" value="1"/>
</dbReference>
<sequence>MGRVNGKVCIVTGAASGMGKADAIMLAAEGAKVVLTDLNEADGQAVAAQIGESAIFVKHNVTSEEDWQRVVSTAVAHFGRLDVLVNNAGMMTLGNVVDCSLEDYRRVNAVNSEGVFLGCKTAIPAMEASGNGGSIINMSSVAAIHGMSFVAAYSASKGAVMALTKSVALYCREKRNGIRCNSIHPDGVKTPMVFKVATGQDSATREEIESLSTVEHPMCEPEDIAALVLYLASDESKFVNAAEMLIDNASTATPPIGM</sequence>
<comment type="similarity">
    <text evidence="1">Belongs to the short-chain dehydrogenases/reductases (SDR) family.</text>
</comment>
<evidence type="ECO:0000313" key="4">
    <source>
        <dbReference type="Proteomes" id="UP000074119"/>
    </source>
</evidence>
<accession>A0A127M4A8</accession>
<reference evidence="3 4" key="1">
    <citation type="submission" date="2015-12" db="EMBL/GenBank/DDBJ databases">
        <authorList>
            <person name="Shamseldin A."/>
            <person name="Moawad H."/>
            <person name="Abd El-Rahim W.M."/>
            <person name="Sadowsky M.J."/>
        </authorList>
    </citation>
    <scope>NUCLEOTIDE SEQUENCE [LARGE SCALE GENOMIC DNA]</scope>
    <source>
        <strain evidence="3 4">SM2</strain>
    </source>
</reference>
<dbReference type="AlphaFoldDB" id="A0A127M4A8"/>
<dbReference type="KEGG" id="zal:AZF00_07095"/>
<dbReference type="PANTHER" id="PTHR43180">
    <property type="entry name" value="3-OXOACYL-(ACYL-CARRIER-PROTEIN) REDUCTASE (AFU_ORTHOLOGUE AFUA_6G11210)"/>
    <property type="match status" value="1"/>
</dbReference>
<dbReference type="GO" id="GO:0016491">
    <property type="term" value="F:oxidoreductase activity"/>
    <property type="evidence" value="ECO:0007669"/>
    <property type="project" value="UniProtKB-KW"/>
</dbReference>
<dbReference type="RefSeq" id="WP_008247340.1">
    <property type="nucleotide sequence ID" value="NZ_CP014544.1"/>
</dbReference>
<dbReference type="InterPro" id="IPR020904">
    <property type="entry name" value="Sc_DH/Rdtase_CS"/>
</dbReference>
<dbReference type="Proteomes" id="UP000074119">
    <property type="component" value="Chromosome"/>
</dbReference>
<dbReference type="PRINTS" id="PR00080">
    <property type="entry name" value="SDRFAMILY"/>
</dbReference>
<dbReference type="PRINTS" id="PR00081">
    <property type="entry name" value="GDHRDH"/>
</dbReference>